<proteinExistence type="predicted"/>
<reference evidence="2" key="1">
    <citation type="submission" date="2016-10" db="EMBL/GenBank/DDBJ databases">
        <title>Frankia sp. NRRL B-16386 Genome sequencing.</title>
        <authorList>
            <person name="Ghodhbane-Gtari F."/>
            <person name="Swanson E."/>
            <person name="Gueddou A."/>
            <person name="Hezbri K."/>
            <person name="Ktari K."/>
            <person name="Nouioui I."/>
            <person name="Morris K."/>
            <person name="Simpson S."/>
            <person name="Abebe-Akele F."/>
            <person name="Thomas K."/>
            <person name="Gtari M."/>
            <person name="Tisa L.S."/>
        </authorList>
    </citation>
    <scope>NUCLEOTIDE SEQUENCE [LARGE SCALE GENOMIC DNA]</scope>
    <source>
        <strain evidence="2">NRRL B-16386</strain>
    </source>
</reference>
<gene>
    <name evidence="1" type="ORF">BL253_10360</name>
</gene>
<sequence>MEYRIDDDRLRSLPAAPCRNLESRQLKASIGEHSRVDVTAHCQADQRIQRLQPWLHGIPRVRRVADLRPAHDLSAMRYPDTGCQSVRETLRRDGAPGCVHGCERPRNDRDASPGLPDDAVLALAEHHGRECRCLVVFVPG</sequence>
<accession>A0A1V2IFL3</accession>
<keyword evidence="2" id="KW-1185">Reference proteome</keyword>
<name>A0A1V2IFL3_9ACTN</name>
<evidence type="ECO:0000313" key="1">
    <source>
        <dbReference type="EMBL" id="ONH31256.1"/>
    </source>
</evidence>
<comment type="caution">
    <text evidence="1">The sequence shown here is derived from an EMBL/GenBank/DDBJ whole genome shotgun (WGS) entry which is preliminary data.</text>
</comment>
<protein>
    <submittedName>
        <fullName evidence="1">Uncharacterized protein</fullName>
    </submittedName>
</protein>
<dbReference type="EMBL" id="MOMC01000017">
    <property type="protein sequence ID" value="ONH31256.1"/>
    <property type="molecule type" value="Genomic_DNA"/>
</dbReference>
<dbReference type="AlphaFoldDB" id="A0A1V2IFL3"/>
<dbReference type="Proteomes" id="UP000188929">
    <property type="component" value="Unassembled WGS sequence"/>
</dbReference>
<organism evidence="1 2">
    <name type="scientific">Pseudofrankia asymbiotica</name>
    <dbReference type="NCBI Taxonomy" id="1834516"/>
    <lineage>
        <taxon>Bacteria</taxon>
        <taxon>Bacillati</taxon>
        <taxon>Actinomycetota</taxon>
        <taxon>Actinomycetes</taxon>
        <taxon>Frankiales</taxon>
        <taxon>Frankiaceae</taxon>
        <taxon>Pseudofrankia</taxon>
    </lineage>
</organism>
<evidence type="ECO:0000313" key="2">
    <source>
        <dbReference type="Proteomes" id="UP000188929"/>
    </source>
</evidence>